<proteinExistence type="inferred from homology"/>
<evidence type="ECO:0000256" key="1">
    <source>
        <dbReference type="ARBA" id="ARBA00004141"/>
    </source>
</evidence>
<protein>
    <recommendedName>
        <fullName evidence="6">Tetraspanin</fullName>
    </recommendedName>
</protein>
<dbReference type="InterPro" id="IPR000301">
    <property type="entry name" value="Tetraspanin_animals"/>
</dbReference>
<comment type="similarity">
    <text evidence="2 6">Belongs to the tetraspanin (TM4SF) family.</text>
</comment>
<evidence type="ECO:0000313" key="7">
    <source>
        <dbReference type="EMBL" id="CAH3028454.1"/>
    </source>
</evidence>
<comment type="subcellular location">
    <subcellularLocation>
        <location evidence="1 6">Membrane</location>
        <topology evidence="1 6">Multi-pass membrane protein</topology>
    </subcellularLocation>
</comment>
<gene>
    <name evidence="7" type="ORF">PEVE_00034134</name>
</gene>
<feature type="transmembrane region" description="Helical" evidence="6">
    <location>
        <begin position="12"/>
        <end position="35"/>
    </location>
</feature>
<dbReference type="PANTHER" id="PTHR19282">
    <property type="entry name" value="TETRASPANIN"/>
    <property type="match status" value="1"/>
</dbReference>
<dbReference type="InterPro" id="IPR018499">
    <property type="entry name" value="Tetraspanin/Peripherin"/>
</dbReference>
<evidence type="ECO:0000256" key="3">
    <source>
        <dbReference type="ARBA" id="ARBA00022692"/>
    </source>
</evidence>
<dbReference type="EMBL" id="CALNXI010000512">
    <property type="protein sequence ID" value="CAH3028454.1"/>
    <property type="molecule type" value="Genomic_DNA"/>
</dbReference>
<feature type="transmembrane region" description="Helical" evidence="6">
    <location>
        <begin position="82"/>
        <end position="104"/>
    </location>
</feature>
<dbReference type="InterPro" id="IPR008952">
    <property type="entry name" value="Tetraspanin_EC2_sf"/>
</dbReference>
<reference evidence="7 8" key="1">
    <citation type="submission" date="2022-05" db="EMBL/GenBank/DDBJ databases">
        <authorList>
            <consortium name="Genoscope - CEA"/>
            <person name="William W."/>
        </authorList>
    </citation>
    <scope>NUCLEOTIDE SEQUENCE [LARGE SCALE GENOMIC DNA]</scope>
</reference>
<dbReference type="PANTHER" id="PTHR19282:SF544">
    <property type="entry name" value="TETRASPANIN"/>
    <property type="match status" value="1"/>
</dbReference>
<evidence type="ECO:0000256" key="4">
    <source>
        <dbReference type="ARBA" id="ARBA00022989"/>
    </source>
</evidence>
<comment type="caution">
    <text evidence="7">The sequence shown here is derived from an EMBL/GenBank/DDBJ whole genome shotgun (WGS) entry which is preliminary data.</text>
</comment>
<dbReference type="Gene3D" id="1.10.1450.10">
    <property type="entry name" value="Tetraspanin"/>
    <property type="match status" value="1"/>
</dbReference>
<feature type="non-terminal residue" evidence="7">
    <location>
        <position position="252"/>
    </location>
</feature>
<dbReference type="Pfam" id="PF00335">
    <property type="entry name" value="Tetraspanin"/>
    <property type="match status" value="1"/>
</dbReference>
<name>A0ABN8MFI2_9CNID</name>
<dbReference type="PRINTS" id="PR00259">
    <property type="entry name" value="TMFOUR"/>
</dbReference>
<dbReference type="Proteomes" id="UP001159427">
    <property type="component" value="Unassembled WGS sequence"/>
</dbReference>
<dbReference type="SUPFAM" id="SSF48652">
    <property type="entry name" value="Tetraspanin"/>
    <property type="match status" value="1"/>
</dbReference>
<keyword evidence="3 6" id="KW-0812">Transmembrane</keyword>
<evidence type="ECO:0000256" key="5">
    <source>
        <dbReference type="ARBA" id="ARBA00023136"/>
    </source>
</evidence>
<organism evidence="7 8">
    <name type="scientific">Porites evermanni</name>
    <dbReference type="NCBI Taxonomy" id="104178"/>
    <lineage>
        <taxon>Eukaryota</taxon>
        <taxon>Metazoa</taxon>
        <taxon>Cnidaria</taxon>
        <taxon>Anthozoa</taxon>
        <taxon>Hexacorallia</taxon>
        <taxon>Scleractinia</taxon>
        <taxon>Fungiina</taxon>
        <taxon>Poritidae</taxon>
        <taxon>Porites</taxon>
    </lineage>
</organism>
<dbReference type="PIRSF" id="PIRSF002419">
    <property type="entry name" value="Tetraspanin"/>
    <property type="match status" value="1"/>
</dbReference>
<evidence type="ECO:0000313" key="8">
    <source>
        <dbReference type="Proteomes" id="UP001159427"/>
    </source>
</evidence>
<evidence type="ECO:0000256" key="2">
    <source>
        <dbReference type="ARBA" id="ARBA00006840"/>
    </source>
</evidence>
<feature type="transmembrane region" description="Helical" evidence="6">
    <location>
        <begin position="55"/>
        <end position="75"/>
    </location>
</feature>
<sequence length="252" mass="28086">MEGAAKIIKFLVVFFNFIFFVFGIVLIGVGAWTLIKFGDYITLTDDIPYATGSKVTIAAGCLIALISFMGCCGAWKENRCMLVIFFICLLVILSVEIAGAALTYKHRGEFDEKLDKEVVEELQAHYGEKGSEGTTKGWDALQKQEKCCGWNSYTEWFKAKVFNGTHYVPDSCCKEEKTGCGHDVTDNIIYKDPCKEKIEKLMYYVGAVGITIVVIQETPENQTSNECSFANDLCSLMSGSSFIAGIHRFLRQ</sequence>
<accession>A0ABN8MFI2</accession>
<comment type="caution">
    <text evidence="6">Lacks conserved residue(s) required for the propagation of feature annotation.</text>
</comment>
<keyword evidence="4 6" id="KW-1133">Transmembrane helix</keyword>
<keyword evidence="8" id="KW-1185">Reference proteome</keyword>
<evidence type="ECO:0000256" key="6">
    <source>
        <dbReference type="RuleBase" id="RU361218"/>
    </source>
</evidence>
<keyword evidence="5 6" id="KW-0472">Membrane</keyword>